<protein>
    <recommendedName>
        <fullName evidence="3">3-hydroxyacyl-CoA dehydrogenase NAD binding domain-containing protein</fullName>
    </recommendedName>
</protein>
<reference evidence="1 2" key="1">
    <citation type="submission" date="2021-06" db="EMBL/GenBank/DDBJ databases">
        <authorList>
            <person name="Palmer J.M."/>
        </authorList>
    </citation>
    <scope>NUCLEOTIDE SEQUENCE [LARGE SCALE GENOMIC DNA]</scope>
    <source>
        <strain evidence="1 2">AS_MEX2019</strain>
        <tissue evidence="1">Muscle</tissue>
    </source>
</reference>
<organism evidence="1 2">
    <name type="scientific">Ameca splendens</name>
    <dbReference type="NCBI Taxonomy" id="208324"/>
    <lineage>
        <taxon>Eukaryota</taxon>
        <taxon>Metazoa</taxon>
        <taxon>Chordata</taxon>
        <taxon>Craniata</taxon>
        <taxon>Vertebrata</taxon>
        <taxon>Euteleostomi</taxon>
        <taxon>Actinopterygii</taxon>
        <taxon>Neopterygii</taxon>
        <taxon>Teleostei</taxon>
        <taxon>Neoteleostei</taxon>
        <taxon>Acanthomorphata</taxon>
        <taxon>Ovalentaria</taxon>
        <taxon>Atherinomorphae</taxon>
        <taxon>Cyprinodontiformes</taxon>
        <taxon>Goodeidae</taxon>
        <taxon>Ameca</taxon>
    </lineage>
</organism>
<comment type="caution">
    <text evidence="1">The sequence shown here is derived from an EMBL/GenBank/DDBJ whole genome shotgun (WGS) entry which is preliminary data.</text>
</comment>
<dbReference type="Proteomes" id="UP001469553">
    <property type="component" value="Unassembled WGS sequence"/>
</dbReference>
<dbReference type="Gene3D" id="3.40.50.720">
    <property type="entry name" value="NAD(P)-binding Rossmann-like Domain"/>
    <property type="match status" value="1"/>
</dbReference>
<dbReference type="EMBL" id="JAHRIP010051544">
    <property type="protein sequence ID" value="MEQ2301191.1"/>
    <property type="molecule type" value="Genomic_DNA"/>
</dbReference>
<accession>A0ABV0Z5E7</accession>
<gene>
    <name evidence="1" type="ORF">AMECASPLE_033391</name>
</gene>
<evidence type="ECO:0008006" key="3">
    <source>
        <dbReference type="Google" id="ProtNLM"/>
    </source>
</evidence>
<keyword evidence="2" id="KW-1185">Reference proteome</keyword>
<evidence type="ECO:0000313" key="1">
    <source>
        <dbReference type="EMBL" id="MEQ2301191.1"/>
    </source>
</evidence>
<name>A0ABV0Z5E7_9TELE</name>
<evidence type="ECO:0000313" key="2">
    <source>
        <dbReference type="Proteomes" id="UP001469553"/>
    </source>
</evidence>
<proteinExistence type="predicted"/>
<sequence length="102" mass="10927">MAFFTHRISRSFSSSAVRSVVIKNVMVIGGGQMGAGIAQVRDTNALNVFREFHGFPTDLPVLSCFVPPGNQSFPLVPAVGCVHVVFKDVLASASTFHLDTAF</sequence>